<feature type="transmembrane region" description="Helical" evidence="1">
    <location>
        <begin position="72"/>
        <end position="96"/>
    </location>
</feature>
<gene>
    <name evidence="2" type="ORF">GAP32_509</name>
</gene>
<name>K4FB98_9CAUD</name>
<accession>K4FB98</accession>
<dbReference type="OrthoDB" id="38286at10239"/>
<keyword evidence="1" id="KW-1133">Transmembrane helix</keyword>
<keyword evidence="1" id="KW-0812">Transmembrane</keyword>
<evidence type="ECO:0000256" key="1">
    <source>
        <dbReference type="SAM" id="Phobius"/>
    </source>
</evidence>
<sequence>MTMFGFMVGTVLVNTLFAFDVFISKYQRRASLWGSTMIFVVENYSVYTVTPLWTLVCLWLGGLLFGNTVNPFQILICACFWAYMISLYITSTYYYYKWKVPEMKK</sequence>
<dbReference type="GeneID" id="13994260"/>
<dbReference type="RefSeq" id="YP_006987624.1">
    <property type="nucleotide sequence ID" value="NC_019401.1"/>
</dbReference>
<keyword evidence="1" id="KW-0472">Membrane</keyword>
<reference evidence="2 3" key="1">
    <citation type="journal article" date="2014" name="Virology">
        <title>Supersize me: Cronobacter sakazakii phage GAP32.</title>
        <authorList>
            <person name="Abbasifar R."/>
            <person name="Griffiths M.W."/>
            <person name="Sabour P.M."/>
            <person name="Ackermann H.-W."/>
            <person name="Vandersteegen K."/>
            <person name="Lavigne R."/>
            <person name="Noben J.-P."/>
            <person name="Villa A.A."/>
            <person name="Abbasifar A."/>
            <person name="Nash J.H.E."/>
            <person name="Kropinski A.M."/>
        </authorList>
    </citation>
    <scope>NUCLEOTIDE SEQUENCE [LARGE SCALE GENOMIC DNA]</scope>
    <source>
        <strain evidence="2">GAP-32</strain>
    </source>
</reference>
<evidence type="ECO:0000313" key="2">
    <source>
        <dbReference type="EMBL" id="AFC21969.1"/>
    </source>
</evidence>
<dbReference type="EMBL" id="JN882285">
    <property type="protein sequence ID" value="AFC21969.1"/>
    <property type="molecule type" value="Genomic_DNA"/>
</dbReference>
<keyword evidence="3" id="KW-1185">Reference proteome</keyword>
<protein>
    <submittedName>
        <fullName evidence="2">Putative membrane protein</fullName>
    </submittedName>
</protein>
<feature type="transmembrane region" description="Helical" evidence="1">
    <location>
        <begin position="6"/>
        <end position="23"/>
    </location>
</feature>
<feature type="transmembrane region" description="Helical" evidence="1">
    <location>
        <begin position="44"/>
        <end position="66"/>
    </location>
</feature>
<dbReference type="Proteomes" id="UP000000457">
    <property type="component" value="Segment"/>
</dbReference>
<organism evidence="2 3">
    <name type="scientific">Cronobacter phage vB_CsaM_GAP32</name>
    <dbReference type="NCBI Taxonomy" id="1141136"/>
    <lineage>
        <taxon>Viruses</taxon>
        <taxon>Duplodnaviria</taxon>
        <taxon>Heunggongvirae</taxon>
        <taxon>Uroviricota</taxon>
        <taxon>Caudoviricetes</taxon>
        <taxon>Mimasvirus</taxon>
        <taxon>Mimasvirus GAP32</taxon>
    </lineage>
</organism>
<proteinExistence type="predicted"/>
<dbReference type="KEGG" id="vg:13994260"/>
<evidence type="ECO:0000313" key="3">
    <source>
        <dbReference type="Proteomes" id="UP000000457"/>
    </source>
</evidence>